<sequence length="797" mass="89529">MIKLNFKIALRNLWKYKTYTLINIAGLTVGMACCILIFIFIRYQLSFDSQFKYSDRIYRIVTNWKMAAGTNTSQGVPIPLVKAITQDFPQVEKAAAIQGSYGMISINNFSGKPGLRETSRLFYAQPAFFEIFNFTWLAGNPQQALSQPNTVVLSDAKAIQYFGDWHKAVGKSIRLNNKADLKVTGVFKALSENTSLPLHVVLSYATFPDKNDKNWNYVISHSECYILLKKEVGIHDLAASLAAFNHKHYNDTDKQGQQYHSFQPLKDIHHNGLYGNFAHKTMEKKEIYGLVIIGVFLLLTACINFINISTAQAINRSKEVGIRKVMGSGRKQLMIQFLAETLTLSLIALLIACVLTEITIPYLQHLFDEPISFSLFEHPVIFVFLAGLVLTVGLLAGFYPAMVMSGFSPALAIKNKVASNQAGGLGLRRILVVVQFTITVVLIISTLVVLKQMNYMRQKPLGFNPDAVAMIRLPNDSQNQPKQNQLRERILTIPGVSQVSLCDMAPASTMVNESKFSINGILIKDFEVRVLHADQAYFETFNLKMIAGKSLSKSDTVNSYVVNETFLKKMNIASPELALGKLIRIDNHEARITGVVKDFNDKSLHQEISPLALSSDKGLYTNLAIKMERKDLLESMKQVESLWNTIFPQEVYEADFVSDDLNRYYQTEKVMGVLFQNFSVVIIFISFIGLFGLVSFVASQRTREVAIRKVLGATDFELVKLLNGSFLLLVFLSNLVAWPIAYLFISRWLAGYAYRIELNIWPFAIAMFTSMGITLLTVSFRSFSAARTNPADALKDE</sequence>
<evidence type="ECO:0000259" key="8">
    <source>
        <dbReference type="Pfam" id="PF12704"/>
    </source>
</evidence>
<keyword evidence="3 6" id="KW-0812">Transmembrane</keyword>
<evidence type="ECO:0000313" key="9">
    <source>
        <dbReference type="EMBL" id="AMP97204.1"/>
    </source>
</evidence>
<dbReference type="Proteomes" id="UP000071561">
    <property type="component" value="Chromosome"/>
</dbReference>
<evidence type="ECO:0000256" key="1">
    <source>
        <dbReference type="ARBA" id="ARBA00004651"/>
    </source>
</evidence>
<feature type="domain" description="ABC3 transporter permease C-terminal" evidence="7">
    <location>
        <begin position="292"/>
        <end position="408"/>
    </location>
</feature>
<feature type="transmembrane region" description="Helical" evidence="6">
    <location>
        <begin position="760"/>
        <end position="780"/>
    </location>
</feature>
<feature type="domain" description="ABC3 transporter permease C-terminal" evidence="7">
    <location>
        <begin position="678"/>
        <end position="790"/>
    </location>
</feature>
<keyword evidence="2" id="KW-1003">Cell membrane</keyword>
<reference evidence="9 10" key="1">
    <citation type="submission" date="2016-03" db="EMBL/GenBank/DDBJ databases">
        <title>Complete genome sequence of Pedobacter cryoconitis PAMC 27485.</title>
        <authorList>
            <person name="Lee J."/>
            <person name="Kim O.-S."/>
        </authorList>
    </citation>
    <scope>NUCLEOTIDE SEQUENCE [LARGE SCALE GENOMIC DNA]</scope>
    <source>
        <strain evidence="9 10">PAMC 27485</strain>
    </source>
</reference>
<comment type="subcellular location">
    <subcellularLocation>
        <location evidence="1">Cell membrane</location>
        <topology evidence="1">Multi-pass membrane protein</topology>
    </subcellularLocation>
</comment>
<evidence type="ECO:0000259" key="7">
    <source>
        <dbReference type="Pfam" id="PF02687"/>
    </source>
</evidence>
<evidence type="ECO:0000256" key="4">
    <source>
        <dbReference type="ARBA" id="ARBA00022989"/>
    </source>
</evidence>
<feature type="transmembrane region" description="Helical" evidence="6">
    <location>
        <begin position="430"/>
        <end position="450"/>
    </location>
</feature>
<dbReference type="InterPro" id="IPR025857">
    <property type="entry name" value="MacB_PCD"/>
</dbReference>
<dbReference type="PANTHER" id="PTHR30572">
    <property type="entry name" value="MEMBRANE COMPONENT OF TRANSPORTER-RELATED"/>
    <property type="match status" value="1"/>
</dbReference>
<dbReference type="EMBL" id="CP014504">
    <property type="protein sequence ID" value="AMP97204.1"/>
    <property type="molecule type" value="Genomic_DNA"/>
</dbReference>
<dbReference type="PROSITE" id="PS51257">
    <property type="entry name" value="PROKAR_LIPOPROTEIN"/>
    <property type="match status" value="1"/>
</dbReference>
<feature type="transmembrane region" description="Helical" evidence="6">
    <location>
        <begin position="380"/>
        <end position="399"/>
    </location>
</feature>
<organism evidence="9 10">
    <name type="scientific">Pedobacter cryoconitis</name>
    <dbReference type="NCBI Taxonomy" id="188932"/>
    <lineage>
        <taxon>Bacteria</taxon>
        <taxon>Pseudomonadati</taxon>
        <taxon>Bacteroidota</taxon>
        <taxon>Sphingobacteriia</taxon>
        <taxon>Sphingobacteriales</taxon>
        <taxon>Sphingobacteriaceae</taxon>
        <taxon>Pedobacter</taxon>
    </lineage>
</organism>
<evidence type="ECO:0000256" key="6">
    <source>
        <dbReference type="SAM" id="Phobius"/>
    </source>
</evidence>
<dbReference type="RefSeq" id="WP_068406994.1">
    <property type="nucleotide sequence ID" value="NZ_CP014504.1"/>
</dbReference>
<dbReference type="PANTHER" id="PTHR30572:SF18">
    <property type="entry name" value="ABC-TYPE MACROLIDE FAMILY EXPORT SYSTEM PERMEASE COMPONENT 2"/>
    <property type="match status" value="1"/>
</dbReference>
<feature type="transmembrane region" description="Helical" evidence="6">
    <location>
        <begin position="718"/>
        <end position="740"/>
    </location>
</feature>
<keyword evidence="10" id="KW-1185">Reference proteome</keyword>
<feature type="domain" description="MacB-like periplasmic core" evidence="8">
    <location>
        <begin position="437"/>
        <end position="600"/>
    </location>
</feature>
<feature type="transmembrane region" description="Helical" evidence="6">
    <location>
        <begin position="333"/>
        <end position="360"/>
    </location>
</feature>
<evidence type="ECO:0000256" key="5">
    <source>
        <dbReference type="ARBA" id="ARBA00023136"/>
    </source>
</evidence>
<gene>
    <name evidence="9" type="ORF">AY601_0234</name>
</gene>
<dbReference type="InterPro" id="IPR050250">
    <property type="entry name" value="Macrolide_Exporter_MacB"/>
</dbReference>
<feature type="domain" description="MacB-like periplasmic core" evidence="8">
    <location>
        <begin position="20"/>
        <end position="241"/>
    </location>
</feature>
<dbReference type="AlphaFoldDB" id="A0A127V7E9"/>
<dbReference type="Pfam" id="PF12704">
    <property type="entry name" value="MacB_PCD"/>
    <property type="match status" value="2"/>
</dbReference>
<feature type="transmembrane region" description="Helical" evidence="6">
    <location>
        <begin position="678"/>
        <end position="698"/>
    </location>
</feature>
<dbReference type="KEGG" id="pcm:AY601_0234"/>
<proteinExistence type="predicted"/>
<evidence type="ECO:0000256" key="3">
    <source>
        <dbReference type="ARBA" id="ARBA00022692"/>
    </source>
</evidence>
<name>A0A127V7E9_9SPHI</name>
<dbReference type="PATRIC" id="fig|188932.3.peg.238"/>
<protein>
    <submittedName>
        <fullName evidence="9">Putative ABC transporter permease</fullName>
    </submittedName>
</protein>
<dbReference type="OrthoDB" id="1451596at2"/>
<dbReference type="GO" id="GO:0022857">
    <property type="term" value="F:transmembrane transporter activity"/>
    <property type="evidence" value="ECO:0007669"/>
    <property type="project" value="TreeGrafter"/>
</dbReference>
<accession>A0A127V7E9</accession>
<evidence type="ECO:0000256" key="2">
    <source>
        <dbReference type="ARBA" id="ARBA00022475"/>
    </source>
</evidence>
<feature type="transmembrane region" description="Helical" evidence="6">
    <location>
        <begin position="287"/>
        <end position="308"/>
    </location>
</feature>
<dbReference type="GO" id="GO:0005886">
    <property type="term" value="C:plasma membrane"/>
    <property type="evidence" value="ECO:0007669"/>
    <property type="project" value="UniProtKB-SubCell"/>
</dbReference>
<keyword evidence="4 6" id="KW-1133">Transmembrane helix</keyword>
<keyword evidence="5 6" id="KW-0472">Membrane</keyword>
<dbReference type="Pfam" id="PF02687">
    <property type="entry name" value="FtsX"/>
    <property type="match status" value="2"/>
</dbReference>
<evidence type="ECO:0000313" key="10">
    <source>
        <dbReference type="Proteomes" id="UP000071561"/>
    </source>
</evidence>
<feature type="transmembrane region" description="Helical" evidence="6">
    <location>
        <begin position="21"/>
        <end position="41"/>
    </location>
</feature>
<dbReference type="InterPro" id="IPR003838">
    <property type="entry name" value="ABC3_permease_C"/>
</dbReference>